<dbReference type="InterPro" id="IPR008407">
    <property type="entry name" value="Brnchd-chn_aa_trnsp_AzlD"/>
</dbReference>
<gene>
    <name evidence="2" type="ORF">CfP315_0635</name>
</gene>
<dbReference type="Proteomes" id="UP001337580">
    <property type="component" value="Chromosome"/>
</dbReference>
<dbReference type="KEGG" id="ips:CfP315_0635"/>
<dbReference type="EMBL" id="AP027924">
    <property type="protein sequence ID" value="BED92060.1"/>
    <property type="molecule type" value="Genomic_DNA"/>
</dbReference>
<evidence type="ECO:0000256" key="1">
    <source>
        <dbReference type="SAM" id="Phobius"/>
    </source>
</evidence>
<organism evidence="2">
    <name type="scientific">Candidatus Improbicoccus pseudotrichonymphae</name>
    <dbReference type="NCBI Taxonomy" id="3033792"/>
    <lineage>
        <taxon>Bacteria</taxon>
        <taxon>Bacillati</taxon>
        <taxon>Bacillota</taxon>
        <taxon>Clostridia</taxon>
        <taxon>Candidatus Improbicoccus</taxon>
    </lineage>
</organism>
<dbReference type="AlphaFoldDB" id="A0AA48IAS5"/>
<feature type="transmembrane region" description="Helical" evidence="1">
    <location>
        <begin position="41"/>
        <end position="59"/>
    </location>
</feature>
<sequence>MVSDAIVFQLSLAIGFLGYLIKMIPIVFCKKPIKNVFISSFLKYIPFAVLTSMVVPEVLNSTSSTISAFIGAILSITLSFLGQGLLTVSLAATAAVFVAETFLGL</sequence>
<reference evidence="2" key="1">
    <citation type="journal article" date="2023" name="ISME J.">
        <title>Emergence of putative energy parasites within Clostridia revealed by genome analysis of a novel endosymbiotic clade.</title>
        <authorList>
            <person name="Takahashi K."/>
            <person name="Kuwahara H."/>
            <person name="Horikawa Y."/>
            <person name="Izawa K."/>
            <person name="Kato D."/>
            <person name="Inagaki T."/>
            <person name="Yuki M."/>
            <person name="Ohkuma M."/>
            <person name="Hongoh Y."/>
        </authorList>
    </citation>
    <scope>NUCLEOTIDE SEQUENCE</scope>
    <source>
        <strain evidence="2">CfP3-15</strain>
    </source>
</reference>
<accession>A0AA48IAS5</accession>
<keyword evidence="1" id="KW-0472">Membrane</keyword>
<proteinExistence type="predicted"/>
<evidence type="ECO:0000313" key="2">
    <source>
        <dbReference type="EMBL" id="BED92060.1"/>
    </source>
</evidence>
<dbReference type="Pfam" id="PF05437">
    <property type="entry name" value="AzlD"/>
    <property type="match status" value="1"/>
</dbReference>
<keyword evidence="1" id="KW-1133">Transmembrane helix</keyword>
<keyword evidence="1" id="KW-0812">Transmembrane</keyword>
<protein>
    <submittedName>
        <fullName evidence="2">AzlD domain-containing protein</fullName>
    </submittedName>
</protein>
<name>A0AA48IAS5_9FIRM</name>
<feature type="transmembrane region" description="Helical" evidence="1">
    <location>
        <begin position="65"/>
        <end position="98"/>
    </location>
</feature>
<feature type="transmembrane region" description="Helical" evidence="1">
    <location>
        <begin position="6"/>
        <end position="29"/>
    </location>
</feature>